<keyword evidence="2" id="KW-1185">Reference proteome</keyword>
<organism evidence="1 2">
    <name type="scientific">Hibiscus sabdariffa</name>
    <name type="common">roselle</name>
    <dbReference type="NCBI Taxonomy" id="183260"/>
    <lineage>
        <taxon>Eukaryota</taxon>
        <taxon>Viridiplantae</taxon>
        <taxon>Streptophyta</taxon>
        <taxon>Embryophyta</taxon>
        <taxon>Tracheophyta</taxon>
        <taxon>Spermatophyta</taxon>
        <taxon>Magnoliopsida</taxon>
        <taxon>eudicotyledons</taxon>
        <taxon>Gunneridae</taxon>
        <taxon>Pentapetalae</taxon>
        <taxon>rosids</taxon>
        <taxon>malvids</taxon>
        <taxon>Malvales</taxon>
        <taxon>Malvaceae</taxon>
        <taxon>Malvoideae</taxon>
        <taxon>Hibiscus</taxon>
    </lineage>
</organism>
<evidence type="ECO:0000313" key="1">
    <source>
        <dbReference type="EMBL" id="KAK8524983.1"/>
    </source>
</evidence>
<reference evidence="1 2" key="1">
    <citation type="journal article" date="2024" name="G3 (Bethesda)">
        <title>Genome assembly of Hibiscus sabdariffa L. provides insights into metabolisms of medicinal natural products.</title>
        <authorList>
            <person name="Kim T."/>
        </authorList>
    </citation>
    <scope>NUCLEOTIDE SEQUENCE [LARGE SCALE GENOMIC DNA]</scope>
    <source>
        <strain evidence="1">TK-2024</strain>
        <tissue evidence="1">Old leaves</tissue>
    </source>
</reference>
<gene>
    <name evidence="1" type="ORF">V6N12_029833</name>
</gene>
<protein>
    <submittedName>
        <fullName evidence="1">Uncharacterized protein</fullName>
    </submittedName>
</protein>
<accession>A0ABR2CY25</accession>
<name>A0ABR2CY25_9ROSI</name>
<dbReference type="Proteomes" id="UP001472677">
    <property type="component" value="Unassembled WGS sequence"/>
</dbReference>
<dbReference type="EMBL" id="JBBPBM010000041">
    <property type="protein sequence ID" value="KAK8524983.1"/>
    <property type="molecule type" value="Genomic_DNA"/>
</dbReference>
<sequence length="88" mass="10255">MGLPPNPFRIIMQCITSPTMQVQWNGYLSASFRPERGILGKANPFTLSLQSDHEVPWPGDTQFYPRRYLGRIRTISRRFSYITPLLRI</sequence>
<comment type="caution">
    <text evidence="1">The sequence shown here is derived from an EMBL/GenBank/DDBJ whole genome shotgun (WGS) entry which is preliminary data.</text>
</comment>
<evidence type="ECO:0000313" key="2">
    <source>
        <dbReference type="Proteomes" id="UP001472677"/>
    </source>
</evidence>
<proteinExistence type="predicted"/>